<sequence>MWDTAQAAVRRTSGSGEANRGSSNGSRSATAARTAPGATPYSSSLSAMPPSSAKTSAVRWPAAAISAMNGTVSALAA</sequence>
<dbReference type="AlphaFoldDB" id="A0A1E5Q0L9"/>
<accession>A0A1E5Q0L9</accession>
<protein>
    <submittedName>
        <fullName evidence="2">Uncharacterized protein</fullName>
    </submittedName>
</protein>
<dbReference type="Proteomes" id="UP000095705">
    <property type="component" value="Unassembled WGS sequence"/>
</dbReference>
<evidence type="ECO:0000313" key="2">
    <source>
        <dbReference type="EMBL" id="OEJ35293.1"/>
    </source>
</evidence>
<dbReference type="RefSeq" id="WP_069923479.1">
    <property type="nucleotide sequence ID" value="NZ_MEHK01000001.1"/>
</dbReference>
<reference evidence="2 3" key="1">
    <citation type="submission" date="2016-08" db="EMBL/GenBank/DDBJ databases">
        <title>The complete genome of Streptomyces subrutilus 10-1-1.</title>
        <authorList>
            <person name="Chen X."/>
        </authorList>
    </citation>
    <scope>NUCLEOTIDE SEQUENCE [LARGE SCALE GENOMIC DNA]</scope>
    <source>
        <strain evidence="2 3">10-1-1</strain>
    </source>
</reference>
<evidence type="ECO:0000256" key="1">
    <source>
        <dbReference type="SAM" id="MobiDB-lite"/>
    </source>
</evidence>
<feature type="region of interest" description="Disordered" evidence="1">
    <location>
        <begin position="1"/>
        <end position="55"/>
    </location>
</feature>
<gene>
    <name evidence="2" type="ORF">BGK67_31930</name>
</gene>
<dbReference type="EMBL" id="MEHK01000001">
    <property type="protein sequence ID" value="OEJ35293.1"/>
    <property type="molecule type" value="Genomic_DNA"/>
</dbReference>
<evidence type="ECO:0000313" key="3">
    <source>
        <dbReference type="Proteomes" id="UP000095705"/>
    </source>
</evidence>
<keyword evidence="3" id="KW-1185">Reference proteome</keyword>
<organism evidence="2 3">
    <name type="scientific">Streptomyces subrutilus</name>
    <dbReference type="NCBI Taxonomy" id="36818"/>
    <lineage>
        <taxon>Bacteria</taxon>
        <taxon>Bacillati</taxon>
        <taxon>Actinomycetota</taxon>
        <taxon>Actinomycetes</taxon>
        <taxon>Kitasatosporales</taxon>
        <taxon>Streptomycetaceae</taxon>
        <taxon>Streptomyces</taxon>
    </lineage>
</organism>
<proteinExistence type="predicted"/>
<comment type="caution">
    <text evidence="2">The sequence shown here is derived from an EMBL/GenBank/DDBJ whole genome shotgun (WGS) entry which is preliminary data.</text>
</comment>
<name>A0A1E5Q0L9_9ACTN</name>
<feature type="compositionally biased region" description="Low complexity" evidence="1">
    <location>
        <begin position="13"/>
        <end position="53"/>
    </location>
</feature>